<organism evidence="3 4">
    <name type="scientific">Anopheles merus</name>
    <name type="common">Mosquito</name>
    <dbReference type="NCBI Taxonomy" id="30066"/>
    <lineage>
        <taxon>Eukaryota</taxon>
        <taxon>Metazoa</taxon>
        <taxon>Ecdysozoa</taxon>
        <taxon>Arthropoda</taxon>
        <taxon>Hexapoda</taxon>
        <taxon>Insecta</taxon>
        <taxon>Pterygota</taxon>
        <taxon>Neoptera</taxon>
        <taxon>Endopterygota</taxon>
        <taxon>Diptera</taxon>
        <taxon>Nematocera</taxon>
        <taxon>Culicoidea</taxon>
        <taxon>Culicidae</taxon>
        <taxon>Anophelinae</taxon>
        <taxon>Anopheles</taxon>
    </lineage>
</organism>
<dbReference type="EnsemblMetazoa" id="AMEM003780-RA">
    <property type="protein sequence ID" value="AMEM003780-PA"/>
    <property type="gene ID" value="AMEM003780"/>
</dbReference>
<keyword evidence="1" id="KW-1133">Transmembrane helix</keyword>
<feature type="transmembrane region" description="Helical" evidence="1">
    <location>
        <begin position="95"/>
        <end position="118"/>
    </location>
</feature>
<feature type="chain" id="PRO_5008138776" description="Secreted protein" evidence="2">
    <location>
        <begin position="17"/>
        <end position="119"/>
    </location>
</feature>
<keyword evidence="4" id="KW-1185">Reference proteome</keyword>
<name>A0A182UUB2_ANOME</name>
<evidence type="ECO:0000313" key="4">
    <source>
        <dbReference type="Proteomes" id="UP000075903"/>
    </source>
</evidence>
<keyword evidence="1" id="KW-0812">Transmembrane</keyword>
<evidence type="ECO:0000256" key="1">
    <source>
        <dbReference type="SAM" id="Phobius"/>
    </source>
</evidence>
<evidence type="ECO:0008006" key="5">
    <source>
        <dbReference type="Google" id="ProtNLM"/>
    </source>
</evidence>
<keyword evidence="2" id="KW-0732">Signal</keyword>
<evidence type="ECO:0000313" key="3">
    <source>
        <dbReference type="EnsemblMetazoa" id="AMEM003780-PA"/>
    </source>
</evidence>
<dbReference type="VEuPathDB" id="VectorBase:AMEM003780"/>
<feature type="signal peptide" evidence="2">
    <location>
        <begin position="1"/>
        <end position="16"/>
    </location>
</feature>
<protein>
    <recommendedName>
        <fullName evidence="5">Secreted protein</fullName>
    </recommendedName>
</protein>
<dbReference type="Proteomes" id="UP000075903">
    <property type="component" value="Unassembled WGS sequence"/>
</dbReference>
<evidence type="ECO:0000256" key="2">
    <source>
        <dbReference type="SAM" id="SignalP"/>
    </source>
</evidence>
<proteinExistence type="predicted"/>
<sequence length="119" mass="12512">MRVFAVPLSSAGVVVSFVVDPSSGKMPATSISTISISKLLGSMVSSGSDRFGMFSFTSSKPSGWVYVLLSPPLVVAILSPTLINSEMCSFTSPLPVFAVYDVSWLCGTCSYISIPLFVA</sequence>
<dbReference type="AlphaFoldDB" id="A0A182UUB2"/>
<keyword evidence="1" id="KW-0472">Membrane</keyword>
<accession>A0A182UUB2</accession>
<feature type="transmembrane region" description="Helical" evidence="1">
    <location>
        <begin position="63"/>
        <end position="83"/>
    </location>
</feature>
<reference evidence="3" key="1">
    <citation type="submission" date="2020-05" db="UniProtKB">
        <authorList>
            <consortium name="EnsemblMetazoa"/>
        </authorList>
    </citation>
    <scope>IDENTIFICATION</scope>
    <source>
        <strain evidence="3">MAF</strain>
    </source>
</reference>